<dbReference type="GO" id="GO:0004984">
    <property type="term" value="F:olfactory receptor activity"/>
    <property type="evidence" value="ECO:0007669"/>
    <property type="project" value="InterPro"/>
</dbReference>
<keyword evidence="3" id="KW-0716">Sensory transduction</keyword>
<keyword evidence="6 10" id="KW-1133">Transmembrane helix</keyword>
<dbReference type="PANTHER" id="PTHR21137">
    <property type="entry name" value="ODORANT RECEPTOR"/>
    <property type="match status" value="1"/>
</dbReference>
<feature type="transmembrane region" description="Helical" evidence="10">
    <location>
        <begin position="80"/>
        <end position="101"/>
    </location>
</feature>
<keyword evidence="5" id="KW-0552">Olfaction</keyword>
<reference evidence="11" key="1">
    <citation type="journal article" date="2015" name="PLoS ONE">
        <title>Chemosensory Gene Families in Adult Antennae of Anomala corpulenta Motschulsky (Coleoptera: Scarabaeidae: Rutelinae).</title>
        <authorList>
            <person name="Li X."/>
            <person name="Ju Q."/>
            <person name="Jie W."/>
            <person name="Li F."/>
            <person name="Jiang X."/>
            <person name="Hu J."/>
            <person name="Qu M."/>
        </authorList>
    </citation>
    <scope>NUCLEOTIDE SEQUENCE</scope>
</reference>
<dbReference type="GO" id="GO:0007165">
    <property type="term" value="P:signal transduction"/>
    <property type="evidence" value="ECO:0007669"/>
    <property type="project" value="UniProtKB-KW"/>
</dbReference>
<organism evidence="11">
    <name type="scientific">Anomala corpulenta</name>
    <dbReference type="NCBI Taxonomy" id="931571"/>
    <lineage>
        <taxon>Eukaryota</taxon>
        <taxon>Metazoa</taxon>
        <taxon>Ecdysozoa</taxon>
        <taxon>Arthropoda</taxon>
        <taxon>Hexapoda</taxon>
        <taxon>Insecta</taxon>
        <taxon>Pterygota</taxon>
        <taxon>Neoptera</taxon>
        <taxon>Endopterygota</taxon>
        <taxon>Coleoptera</taxon>
        <taxon>Polyphaga</taxon>
        <taxon>Scarabaeiformia</taxon>
        <taxon>Scarabaeidae</taxon>
        <taxon>Rutelinae</taxon>
        <taxon>Anomala</taxon>
    </lineage>
</organism>
<gene>
    <name evidence="11" type="primary">OR31</name>
</gene>
<dbReference type="PANTHER" id="PTHR21137:SF35">
    <property type="entry name" value="ODORANT RECEPTOR 19A-RELATED"/>
    <property type="match status" value="1"/>
</dbReference>
<evidence type="ECO:0000256" key="9">
    <source>
        <dbReference type="ARBA" id="ARBA00023224"/>
    </source>
</evidence>
<evidence type="ECO:0000256" key="7">
    <source>
        <dbReference type="ARBA" id="ARBA00023136"/>
    </source>
</evidence>
<accession>A0A0E3U376</accession>
<dbReference type="AlphaFoldDB" id="A0A0E3U376"/>
<sequence>IIGIMQTAYVICLIITCSLIAFVAGCTEFIIIRIEHLNLLLKRVVKPNDLDSKESLIKCIKYHIHIISLVKKFNMCFDKFTMLFLLQTGPTIALTSFSVIVEPKPSVIIHLAGWTMTLFIFCLSGQRLMDASTSIGDTIYDTQWYKMNNSLGKYVILILIQAQRPLAMRMWLYSEASYMTLAQVMKLAYSITTLLNSTLQKD</sequence>
<keyword evidence="2" id="KW-1003">Cell membrane</keyword>
<feature type="transmembrane region" description="Helical" evidence="10">
    <location>
        <begin position="107"/>
        <end position="125"/>
    </location>
</feature>
<evidence type="ECO:0000313" key="11">
    <source>
        <dbReference type="EMBL" id="AKC58566.1"/>
    </source>
</evidence>
<evidence type="ECO:0000256" key="5">
    <source>
        <dbReference type="ARBA" id="ARBA00022725"/>
    </source>
</evidence>
<evidence type="ECO:0000256" key="6">
    <source>
        <dbReference type="ARBA" id="ARBA00022989"/>
    </source>
</evidence>
<evidence type="ECO:0000256" key="1">
    <source>
        <dbReference type="ARBA" id="ARBA00004651"/>
    </source>
</evidence>
<name>A0A0E3U376_9SCAR</name>
<feature type="non-terminal residue" evidence="11">
    <location>
        <position position="1"/>
    </location>
</feature>
<keyword evidence="9" id="KW-0807">Transducer</keyword>
<dbReference type="EMBL" id="KM251685">
    <property type="protein sequence ID" value="AKC58566.1"/>
    <property type="molecule type" value="mRNA"/>
</dbReference>
<dbReference type="Pfam" id="PF02949">
    <property type="entry name" value="7tm_6"/>
    <property type="match status" value="1"/>
</dbReference>
<comment type="subcellular location">
    <subcellularLocation>
        <location evidence="1">Cell membrane</location>
        <topology evidence="1">Multi-pass membrane protein</topology>
    </subcellularLocation>
</comment>
<feature type="transmembrane region" description="Helical" evidence="10">
    <location>
        <begin position="6"/>
        <end position="32"/>
    </location>
</feature>
<evidence type="ECO:0000256" key="2">
    <source>
        <dbReference type="ARBA" id="ARBA00022475"/>
    </source>
</evidence>
<keyword evidence="8 11" id="KW-0675">Receptor</keyword>
<dbReference type="InterPro" id="IPR004117">
    <property type="entry name" value="7tm6_olfct_rcpt"/>
</dbReference>
<proteinExistence type="evidence at transcript level"/>
<keyword evidence="4 10" id="KW-0812">Transmembrane</keyword>
<protein>
    <submittedName>
        <fullName evidence="11">Odorant receptor 31</fullName>
    </submittedName>
</protein>
<dbReference type="GO" id="GO:0005886">
    <property type="term" value="C:plasma membrane"/>
    <property type="evidence" value="ECO:0007669"/>
    <property type="project" value="UniProtKB-SubCell"/>
</dbReference>
<evidence type="ECO:0000256" key="3">
    <source>
        <dbReference type="ARBA" id="ARBA00022606"/>
    </source>
</evidence>
<dbReference type="GO" id="GO:0005549">
    <property type="term" value="F:odorant binding"/>
    <property type="evidence" value="ECO:0007669"/>
    <property type="project" value="InterPro"/>
</dbReference>
<evidence type="ECO:0000256" key="8">
    <source>
        <dbReference type="ARBA" id="ARBA00023170"/>
    </source>
</evidence>
<keyword evidence="7 10" id="KW-0472">Membrane</keyword>
<evidence type="ECO:0000256" key="10">
    <source>
        <dbReference type="SAM" id="Phobius"/>
    </source>
</evidence>
<evidence type="ECO:0000256" key="4">
    <source>
        <dbReference type="ARBA" id="ARBA00022692"/>
    </source>
</evidence>